<sequence length="688" mass="76231">MFLFIAFLIISPQIHFIDGKVNPSVGARGGPPAVNSKGIDDKEETPSADEGDNGGSTLDYEAIFSALDVISSAPMDVMGTPQRIGDLEFDVEVDEQIPEKGQKAPEVDVEDNKNNPMGGDGQVLTDVSVDLVSNSAKRIGDIELDMNVMNSRTRHPHHQKPKELTEEEEDVTLQVGAENPEPVNPSNGTPIANNDQMDPIKDTDSKGTDTTKTSSARGANGGDSQKWALILMGIIYVPIYCKPNKRKEMVDNQKSNVKHVADIVGEWGKWQLHLVIVMNGNSIGQICDRANFASFSQTLFMLGYVISGLVFSHYSDKYGRRPIVWLGFTIELTGILLCAVSPNIYYYSIARFLVGMGGSGRGMAMSDITILGGIGWVIGYAGIPGLAYWLQDYRYMQFASLIPLTVMLFWFYFLYESPRWQITNGQVDRAEQTLKNALKMNGKSNDNLKTQVSELFEYLQKMQSTESAKQKYTILDLVKTPKLRKITFITWFSWATNALLYYGFSLNMSEFGGNFYITFLLSGLVEIPSYILPAIFLRFIGRRILFAIFMLITGVSCFAVIPSTSEWLKVMFALLGKLGINSAWNVMFVHIPELYPTVLRQRGVGVASVISRIGSISATFMKNLTATSGLSLVMTLYGTLTCVGAVLGLFLPETKGREIPDTIEEAENVDSIQLNNIKDKQNENNGKY</sequence>
<feature type="transmembrane region" description="Helical" evidence="6">
    <location>
        <begin position="516"/>
        <end position="537"/>
    </location>
</feature>
<organism evidence="8">
    <name type="scientific">Oppiella nova</name>
    <dbReference type="NCBI Taxonomy" id="334625"/>
    <lineage>
        <taxon>Eukaryota</taxon>
        <taxon>Metazoa</taxon>
        <taxon>Ecdysozoa</taxon>
        <taxon>Arthropoda</taxon>
        <taxon>Chelicerata</taxon>
        <taxon>Arachnida</taxon>
        <taxon>Acari</taxon>
        <taxon>Acariformes</taxon>
        <taxon>Sarcoptiformes</taxon>
        <taxon>Oribatida</taxon>
        <taxon>Brachypylina</taxon>
        <taxon>Oppioidea</taxon>
        <taxon>Oppiidae</taxon>
        <taxon>Oppiella</taxon>
    </lineage>
</organism>
<name>A0A7R9QJ69_9ACAR</name>
<dbReference type="PANTHER" id="PTHR24064">
    <property type="entry name" value="SOLUTE CARRIER FAMILY 22 MEMBER"/>
    <property type="match status" value="1"/>
</dbReference>
<feature type="compositionally biased region" description="Basic and acidic residues" evidence="5">
    <location>
        <begin position="198"/>
        <end position="209"/>
    </location>
</feature>
<dbReference type="Pfam" id="PF07690">
    <property type="entry name" value="MFS_1"/>
    <property type="match status" value="1"/>
</dbReference>
<keyword evidence="4 6" id="KW-0472">Membrane</keyword>
<dbReference type="GO" id="GO:0022857">
    <property type="term" value="F:transmembrane transporter activity"/>
    <property type="evidence" value="ECO:0007669"/>
    <property type="project" value="InterPro"/>
</dbReference>
<feature type="transmembrane region" description="Helical" evidence="6">
    <location>
        <begin position="292"/>
        <end position="311"/>
    </location>
</feature>
<dbReference type="OrthoDB" id="8049622at2759"/>
<accession>A0A7R9QJ69</accession>
<proteinExistence type="predicted"/>
<evidence type="ECO:0000256" key="6">
    <source>
        <dbReference type="SAM" id="Phobius"/>
    </source>
</evidence>
<comment type="subcellular location">
    <subcellularLocation>
        <location evidence="1">Membrane</location>
        <topology evidence="1">Multi-pass membrane protein</topology>
    </subcellularLocation>
</comment>
<dbReference type="SUPFAM" id="SSF103473">
    <property type="entry name" value="MFS general substrate transporter"/>
    <property type="match status" value="1"/>
</dbReference>
<feature type="region of interest" description="Disordered" evidence="5">
    <location>
        <begin position="25"/>
        <end position="57"/>
    </location>
</feature>
<dbReference type="Proteomes" id="UP000728032">
    <property type="component" value="Unassembled WGS sequence"/>
</dbReference>
<feature type="compositionally biased region" description="Polar residues" evidence="5">
    <location>
        <begin position="184"/>
        <end position="196"/>
    </location>
</feature>
<keyword evidence="7" id="KW-0732">Signal</keyword>
<feature type="transmembrane region" description="Helical" evidence="6">
    <location>
        <begin position="632"/>
        <end position="651"/>
    </location>
</feature>
<feature type="transmembrane region" description="Helical" evidence="6">
    <location>
        <begin position="368"/>
        <end position="389"/>
    </location>
</feature>
<gene>
    <name evidence="8" type="ORF">ONB1V03_LOCUS6421</name>
</gene>
<feature type="transmembrane region" description="Helical" evidence="6">
    <location>
        <begin position="395"/>
        <end position="415"/>
    </location>
</feature>
<feature type="region of interest" description="Disordered" evidence="5">
    <location>
        <begin position="150"/>
        <end position="220"/>
    </location>
</feature>
<dbReference type="EMBL" id="OC917704">
    <property type="protein sequence ID" value="CAD7647778.1"/>
    <property type="molecule type" value="Genomic_DNA"/>
</dbReference>
<evidence type="ECO:0000313" key="9">
    <source>
        <dbReference type="Proteomes" id="UP000728032"/>
    </source>
</evidence>
<feature type="compositionally biased region" description="Basic and acidic residues" evidence="5">
    <location>
        <begin position="99"/>
        <end position="113"/>
    </location>
</feature>
<evidence type="ECO:0008006" key="10">
    <source>
        <dbReference type="Google" id="ProtNLM"/>
    </source>
</evidence>
<protein>
    <recommendedName>
        <fullName evidence="10">Major facilitator superfamily (MFS) profile domain-containing protein</fullName>
    </recommendedName>
</protein>
<dbReference type="CDD" id="cd17317">
    <property type="entry name" value="MFS_SLC22"/>
    <property type="match status" value="1"/>
</dbReference>
<evidence type="ECO:0000256" key="4">
    <source>
        <dbReference type="ARBA" id="ARBA00023136"/>
    </source>
</evidence>
<evidence type="ECO:0000256" key="2">
    <source>
        <dbReference type="ARBA" id="ARBA00022692"/>
    </source>
</evidence>
<keyword evidence="3 6" id="KW-1133">Transmembrane helix</keyword>
<feature type="chain" id="PRO_5036211840" description="Major facilitator superfamily (MFS) profile domain-containing protein" evidence="7">
    <location>
        <begin position="20"/>
        <end position="688"/>
    </location>
</feature>
<keyword evidence="2 6" id="KW-0812">Transmembrane</keyword>
<evidence type="ECO:0000256" key="3">
    <source>
        <dbReference type="ARBA" id="ARBA00022989"/>
    </source>
</evidence>
<evidence type="ECO:0000256" key="7">
    <source>
        <dbReference type="SAM" id="SignalP"/>
    </source>
</evidence>
<feature type="transmembrane region" description="Helical" evidence="6">
    <location>
        <begin position="544"/>
        <end position="561"/>
    </location>
</feature>
<dbReference type="AlphaFoldDB" id="A0A7R9QJ69"/>
<dbReference type="EMBL" id="CAJPVJ010002879">
    <property type="protein sequence ID" value="CAG2166906.1"/>
    <property type="molecule type" value="Genomic_DNA"/>
</dbReference>
<feature type="transmembrane region" description="Helical" evidence="6">
    <location>
        <begin position="486"/>
        <end position="504"/>
    </location>
</feature>
<feature type="transmembrane region" description="Helical" evidence="6">
    <location>
        <begin position="224"/>
        <end position="241"/>
    </location>
</feature>
<dbReference type="InterPro" id="IPR011701">
    <property type="entry name" value="MFS"/>
</dbReference>
<feature type="signal peptide" evidence="7">
    <location>
        <begin position="1"/>
        <end position="19"/>
    </location>
</feature>
<feature type="region of interest" description="Disordered" evidence="5">
    <location>
        <begin position="99"/>
        <end position="122"/>
    </location>
</feature>
<feature type="transmembrane region" description="Helical" evidence="6">
    <location>
        <begin position="323"/>
        <end position="347"/>
    </location>
</feature>
<feature type="compositionally biased region" description="Acidic residues" evidence="5">
    <location>
        <begin position="41"/>
        <end position="52"/>
    </location>
</feature>
<evidence type="ECO:0000313" key="8">
    <source>
        <dbReference type="EMBL" id="CAD7647778.1"/>
    </source>
</evidence>
<reference evidence="8" key="1">
    <citation type="submission" date="2020-11" db="EMBL/GenBank/DDBJ databases">
        <authorList>
            <person name="Tran Van P."/>
        </authorList>
    </citation>
    <scope>NUCLEOTIDE SEQUENCE</scope>
</reference>
<dbReference type="GO" id="GO:0016020">
    <property type="term" value="C:membrane"/>
    <property type="evidence" value="ECO:0007669"/>
    <property type="project" value="UniProtKB-SubCell"/>
</dbReference>
<dbReference type="Gene3D" id="1.20.1250.20">
    <property type="entry name" value="MFS general substrate transporter like domains"/>
    <property type="match status" value="1"/>
</dbReference>
<keyword evidence="9" id="KW-1185">Reference proteome</keyword>
<dbReference type="InterPro" id="IPR036259">
    <property type="entry name" value="MFS_trans_sf"/>
</dbReference>
<evidence type="ECO:0000256" key="1">
    <source>
        <dbReference type="ARBA" id="ARBA00004141"/>
    </source>
</evidence>
<evidence type="ECO:0000256" key="5">
    <source>
        <dbReference type="SAM" id="MobiDB-lite"/>
    </source>
</evidence>